<organism evidence="9">
    <name type="scientific">Linum usitatissimum</name>
    <name type="common">Flax</name>
    <name type="synonym">Linum humile</name>
    <dbReference type="NCBI Taxonomy" id="4006"/>
    <lineage>
        <taxon>Eukaryota</taxon>
        <taxon>Viridiplantae</taxon>
        <taxon>Streptophyta</taxon>
        <taxon>Embryophyta</taxon>
        <taxon>Tracheophyta</taxon>
        <taxon>Spermatophyta</taxon>
        <taxon>Magnoliopsida</taxon>
        <taxon>eudicotyledons</taxon>
        <taxon>Gunneridae</taxon>
        <taxon>Pentapetalae</taxon>
        <taxon>rosids</taxon>
        <taxon>fabids</taxon>
        <taxon>Malpighiales</taxon>
        <taxon>Linaceae</taxon>
        <taxon>Linum</taxon>
    </lineage>
</organism>
<name>I2BHA7_LINUS</name>
<dbReference type="FunFam" id="3.40.50.2000:FF:000027">
    <property type="entry name" value="Glycosyltransferase"/>
    <property type="match status" value="1"/>
</dbReference>
<dbReference type="CDD" id="cd03784">
    <property type="entry name" value="GT1_Gtf-like"/>
    <property type="match status" value="1"/>
</dbReference>
<dbReference type="PANTHER" id="PTHR11926">
    <property type="entry name" value="GLUCOSYL/GLUCURONOSYL TRANSFERASES"/>
    <property type="match status" value="1"/>
</dbReference>
<comment type="function">
    <text evidence="6">UDP-glucosyltransferase catalyzing in planta synthesis of cyanogenic glucosides. Able to glucosylate acetone cyanohydrin and 2-hydroxy-2-methylbutyronitrile, forming linamarin and lotaustralin. Also accepts, to some extent, a wide range of potential acceptor substrates, including simple alcohols, flavonoids, isoflavonoids and other hydroxynitriles such as p-hydroxymandelonitrile, mandelonitrile, (E)-4-hydroxy-2-methylbut-2-enenitrile and (E)- 2-(hydroxymethyl)but-2-enenitrile.</text>
</comment>
<comment type="similarity">
    <text evidence="1">Belongs to the UDP-glycosyltransferase family.</text>
</comment>
<dbReference type="InterPro" id="IPR002213">
    <property type="entry name" value="UDP_glucos_trans"/>
</dbReference>
<evidence type="ECO:0000256" key="5">
    <source>
        <dbReference type="ARBA" id="ARBA00052877"/>
    </source>
</evidence>
<evidence type="ECO:0000259" key="8">
    <source>
        <dbReference type="Pfam" id="PF26168"/>
    </source>
</evidence>
<evidence type="ECO:0000256" key="1">
    <source>
        <dbReference type="ARBA" id="ARBA00009995"/>
    </source>
</evidence>
<evidence type="ECO:0000256" key="4">
    <source>
        <dbReference type="ARBA" id="ARBA00022821"/>
    </source>
</evidence>
<evidence type="ECO:0000256" key="6">
    <source>
        <dbReference type="ARBA" id="ARBA00056778"/>
    </source>
</evidence>
<dbReference type="GO" id="GO:0080044">
    <property type="term" value="F:quercetin 7-O-glucosyltransferase activity"/>
    <property type="evidence" value="ECO:0007669"/>
    <property type="project" value="TreeGrafter"/>
</dbReference>
<evidence type="ECO:0000256" key="3">
    <source>
        <dbReference type="ARBA" id="ARBA00022679"/>
    </source>
</evidence>
<gene>
    <name evidence="9" type="primary">UGT85R3</name>
</gene>
<dbReference type="Pfam" id="PF26168">
    <property type="entry name" value="Glyco_transf_N"/>
    <property type="match status" value="1"/>
</dbReference>
<reference evidence="9" key="1">
    <citation type="journal article" date="2012" name="BMC Genomics">
        <title>Phylogenomic analysis of UDP glycosyltransferase 1 multigene family in Linum usitatissimum identified genes with varied expression patterns.</title>
        <authorList>
            <person name="Barvkar V.T."/>
            <person name="Pardeshi V.C."/>
            <person name="Kale S.M."/>
            <person name="Kadoo N.Y."/>
            <person name="Gupta V.S."/>
        </authorList>
    </citation>
    <scope>NUCLEOTIDE SEQUENCE</scope>
</reference>
<feature type="domain" description="Glycosyltransferase N-terminal" evidence="8">
    <location>
        <begin position="16"/>
        <end position="63"/>
    </location>
</feature>
<dbReference type="EC" id="2.4.1.63" evidence="7"/>
<dbReference type="AlphaFoldDB" id="I2BHA7"/>
<sequence>MRPAAAETQPAPPHAVCVPFPAQGHINPMLHVAKILYSNGFHVTFVNTEYNHKRLLKSHGGDFVTLPPGFRFESIPDGLPPSENIDSTQDLTSLCNSIAKNFLAPFRELVRRLNEDDVVLPRVSCIVSDSSMAFTLDVSKELGIPNALFSTPSACASLVYLNYNRLVETGLVPLKDSSYLTNGYLETIIDCIPGLNKNIRLKDLPTFVRITDPNDIIFNFCLKELARIHKASAVFVNTFDALEHEALSSLSPLCPNLLTVGPLNLLNHQTTGDKLKSITTNLWTEHHESVQWLDSKEPDSVLYVNFGSITVMTPDQLIEFAWGLAKSGKSFLWVIRSDLISGNSTGTLSVPAEFVEETKGRGLLTGWCNQEQILKHPSVGGFLSHMGWNSTTESLSNGVPMICWPFIADQQTNCFYACREWGVGMEIDLKVKREEVEKLVREVMGGEKGKEMKRKAMEWKVKAEEATQPGGSSFQNMERLIEVLLHNEDD</sequence>
<dbReference type="FunFam" id="3.40.50.2000:FF:000055">
    <property type="entry name" value="Glycosyltransferase"/>
    <property type="match status" value="1"/>
</dbReference>
<proteinExistence type="inferred from homology"/>
<dbReference type="GO" id="GO:0050057">
    <property type="term" value="F:linamarin synthase activity"/>
    <property type="evidence" value="ECO:0007669"/>
    <property type="project" value="UniProtKB-EC"/>
</dbReference>
<dbReference type="PANTHER" id="PTHR11926:SF1498">
    <property type="entry name" value="GLYCOSYLTRANSFERASE"/>
    <property type="match status" value="1"/>
</dbReference>
<accession>I2BHA7</accession>
<comment type="catalytic activity">
    <reaction evidence="5">
        <text>2-hydroxy-2-methylpropanenitrile + UDP-alpha-D-glucose = linamarin + UDP + H(+)</text>
        <dbReference type="Rhea" id="RHEA:20009"/>
        <dbReference type="ChEBI" id="CHEBI:15348"/>
        <dbReference type="ChEBI" id="CHEBI:15378"/>
        <dbReference type="ChEBI" id="CHEBI:16441"/>
        <dbReference type="ChEBI" id="CHEBI:58223"/>
        <dbReference type="ChEBI" id="CHEBI:58885"/>
        <dbReference type="EC" id="2.4.1.63"/>
    </reaction>
</comment>
<dbReference type="Pfam" id="PF00201">
    <property type="entry name" value="UDPGT"/>
    <property type="match status" value="1"/>
</dbReference>
<evidence type="ECO:0000313" key="9">
    <source>
        <dbReference type="EMBL" id="AFJ53003.1"/>
    </source>
</evidence>
<evidence type="ECO:0000256" key="7">
    <source>
        <dbReference type="ARBA" id="ARBA00066524"/>
    </source>
</evidence>
<dbReference type="Gene3D" id="3.40.50.2000">
    <property type="entry name" value="Glycogen Phosphorylase B"/>
    <property type="match status" value="2"/>
</dbReference>
<protein>
    <recommendedName>
        <fullName evidence="7">linamarin synthase</fullName>
        <ecNumber evidence="7">2.4.1.63</ecNumber>
    </recommendedName>
</protein>
<evidence type="ECO:0000256" key="2">
    <source>
        <dbReference type="ARBA" id="ARBA00022676"/>
    </source>
</evidence>
<dbReference type="GO" id="GO:0006952">
    <property type="term" value="P:defense response"/>
    <property type="evidence" value="ECO:0007669"/>
    <property type="project" value="UniProtKB-KW"/>
</dbReference>
<keyword evidence="4" id="KW-0611">Plant defense</keyword>
<dbReference type="EMBL" id="JN088376">
    <property type="protein sequence ID" value="AFJ53003.1"/>
    <property type="molecule type" value="Genomic_DNA"/>
</dbReference>
<keyword evidence="2" id="KW-0328">Glycosyltransferase</keyword>
<dbReference type="GO" id="GO:0080043">
    <property type="term" value="F:quercetin 3-O-glucosyltransferase activity"/>
    <property type="evidence" value="ECO:0007669"/>
    <property type="project" value="TreeGrafter"/>
</dbReference>
<dbReference type="SUPFAM" id="SSF53756">
    <property type="entry name" value="UDP-Glycosyltransferase/glycogen phosphorylase"/>
    <property type="match status" value="1"/>
</dbReference>
<dbReference type="InterPro" id="IPR058980">
    <property type="entry name" value="Glyco_transf_N"/>
</dbReference>
<keyword evidence="3 9" id="KW-0808">Transferase</keyword>